<protein>
    <recommendedName>
        <fullName evidence="3">Transcriptional regulator</fullName>
    </recommendedName>
</protein>
<organism evidence="1 2">
    <name type="scientific">Halorubrum ezzemoulense</name>
    <name type="common">Halorubrum chaoviator</name>
    <dbReference type="NCBI Taxonomy" id="337243"/>
    <lineage>
        <taxon>Archaea</taxon>
        <taxon>Methanobacteriati</taxon>
        <taxon>Methanobacteriota</taxon>
        <taxon>Stenosarchaea group</taxon>
        <taxon>Halobacteria</taxon>
        <taxon>Halobacteriales</taxon>
        <taxon>Haloferacaceae</taxon>
        <taxon>Halorubrum</taxon>
    </lineage>
</organism>
<dbReference type="SUPFAM" id="SSF46785">
    <property type="entry name" value="Winged helix' DNA-binding domain"/>
    <property type="match status" value="1"/>
</dbReference>
<evidence type="ECO:0000313" key="1">
    <source>
        <dbReference type="EMBL" id="OYR66492.1"/>
    </source>
</evidence>
<gene>
    <name evidence="1" type="ORF">DJ79_12285</name>
</gene>
<dbReference type="Gene3D" id="1.10.10.10">
    <property type="entry name" value="Winged helix-like DNA-binding domain superfamily/Winged helix DNA-binding domain"/>
    <property type="match status" value="1"/>
</dbReference>
<dbReference type="InterPro" id="IPR036390">
    <property type="entry name" value="WH_DNA-bd_sf"/>
</dbReference>
<dbReference type="InterPro" id="IPR036388">
    <property type="entry name" value="WH-like_DNA-bd_sf"/>
</dbReference>
<dbReference type="AlphaFoldDB" id="A0A256JDL3"/>
<proteinExistence type="predicted"/>
<dbReference type="RefSeq" id="WP_094593235.1">
    <property type="nucleotide sequence ID" value="NZ_NHPA01000056.1"/>
</dbReference>
<name>A0A256JDL3_HALEZ</name>
<comment type="caution">
    <text evidence="1">The sequence shown here is derived from an EMBL/GenBank/DDBJ whole genome shotgun (WGS) entry which is preliminary data.</text>
</comment>
<reference evidence="1 2" key="1">
    <citation type="journal article" date="2014" name="Front. Microbiol.">
        <title>Population and genomic analysis of the genus Halorubrum.</title>
        <authorList>
            <person name="Fullmer M.S."/>
            <person name="Soucy S.M."/>
            <person name="Swithers K.S."/>
            <person name="Makkay A.M."/>
            <person name="Wheeler R."/>
            <person name="Ventosa A."/>
            <person name="Gogarten J.P."/>
            <person name="Papke R.T."/>
        </authorList>
    </citation>
    <scope>NUCLEOTIDE SEQUENCE [LARGE SCALE GENOMIC DNA]</scope>
    <source>
        <strain evidence="1 2">Ga2p</strain>
    </source>
</reference>
<evidence type="ECO:0000313" key="2">
    <source>
        <dbReference type="Proteomes" id="UP000215607"/>
    </source>
</evidence>
<evidence type="ECO:0008006" key="3">
    <source>
        <dbReference type="Google" id="ProtNLM"/>
    </source>
</evidence>
<dbReference type="EMBL" id="NHPA01000056">
    <property type="protein sequence ID" value="OYR66492.1"/>
    <property type="molecule type" value="Genomic_DNA"/>
</dbReference>
<sequence length="89" mass="10425">MDDELGDIRYIINSKYREYVILDLSEGISYPTKIKDNHDARLPNISRALTELQERDVVEVVADEHPGKLYALTDYGETLVERMYEEELF</sequence>
<accession>A0A256JDL3</accession>
<dbReference type="Proteomes" id="UP000215607">
    <property type="component" value="Unassembled WGS sequence"/>
</dbReference>